<dbReference type="CDD" id="cd09272">
    <property type="entry name" value="RNase_HI_RT_Ty1"/>
    <property type="match status" value="1"/>
</dbReference>
<gene>
    <name evidence="7" type="ORF">LWI29_004019</name>
</gene>
<dbReference type="Pfam" id="PF00665">
    <property type="entry name" value="rve"/>
    <property type="match status" value="1"/>
</dbReference>
<keyword evidence="4" id="KW-0378">Hydrolase</keyword>
<dbReference type="Pfam" id="PF25597">
    <property type="entry name" value="SH3_retrovirus"/>
    <property type="match status" value="1"/>
</dbReference>
<dbReference type="PANTHER" id="PTHR42648:SF21">
    <property type="entry name" value="CYSTEINE-RICH RLK (RECEPTOR-LIKE PROTEIN KINASE) 8"/>
    <property type="match status" value="1"/>
</dbReference>
<dbReference type="InterPro" id="IPR039537">
    <property type="entry name" value="Retrotran_Ty1/copia-like"/>
</dbReference>
<dbReference type="InterPro" id="IPR054722">
    <property type="entry name" value="PolX-like_BBD"/>
</dbReference>
<feature type="domain" description="Integrase catalytic" evidence="6">
    <location>
        <begin position="603"/>
        <end position="772"/>
    </location>
</feature>
<dbReference type="Pfam" id="PF07727">
    <property type="entry name" value="RVT_2"/>
    <property type="match status" value="1"/>
</dbReference>
<evidence type="ECO:0000256" key="2">
    <source>
        <dbReference type="ARBA" id="ARBA00022723"/>
    </source>
</evidence>
<feature type="coiled-coil region" evidence="5">
    <location>
        <begin position="131"/>
        <end position="158"/>
    </location>
</feature>
<comment type="caution">
    <text evidence="7">The sequence shown here is derived from an EMBL/GenBank/DDBJ whole genome shotgun (WGS) entry which is preliminary data.</text>
</comment>
<evidence type="ECO:0000313" key="8">
    <source>
        <dbReference type="Proteomes" id="UP001168877"/>
    </source>
</evidence>
<dbReference type="GO" id="GO:0015074">
    <property type="term" value="P:DNA integration"/>
    <property type="evidence" value="ECO:0007669"/>
    <property type="project" value="InterPro"/>
</dbReference>
<evidence type="ECO:0000256" key="3">
    <source>
        <dbReference type="ARBA" id="ARBA00022750"/>
    </source>
</evidence>
<evidence type="ECO:0000256" key="5">
    <source>
        <dbReference type="SAM" id="Coils"/>
    </source>
</evidence>
<dbReference type="EMBL" id="JAUESC010000386">
    <property type="protein sequence ID" value="KAK0575626.1"/>
    <property type="molecule type" value="Genomic_DNA"/>
</dbReference>
<keyword evidence="8" id="KW-1185">Reference proteome</keyword>
<feature type="coiled-coil region" evidence="5">
    <location>
        <begin position="54"/>
        <end position="81"/>
    </location>
</feature>
<evidence type="ECO:0000313" key="7">
    <source>
        <dbReference type="EMBL" id="KAK0575626.1"/>
    </source>
</evidence>
<dbReference type="Gene3D" id="3.30.420.10">
    <property type="entry name" value="Ribonuclease H-like superfamily/Ribonuclease H"/>
    <property type="match status" value="1"/>
</dbReference>
<organism evidence="7 8">
    <name type="scientific">Acer saccharum</name>
    <name type="common">Sugar maple</name>
    <dbReference type="NCBI Taxonomy" id="4024"/>
    <lineage>
        <taxon>Eukaryota</taxon>
        <taxon>Viridiplantae</taxon>
        <taxon>Streptophyta</taxon>
        <taxon>Embryophyta</taxon>
        <taxon>Tracheophyta</taxon>
        <taxon>Spermatophyta</taxon>
        <taxon>Magnoliopsida</taxon>
        <taxon>eudicotyledons</taxon>
        <taxon>Gunneridae</taxon>
        <taxon>Pentapetalae</taxon>
        <taxon>rosids</taxon>
        <taxon>malvids</taxon>
        <taxon>Sapindales</taxon>
        <taxon>Sapindaceae</taxon>
        <taxon>Hippocastanoideae</taxon>
        <taxon>Acereae</taxon>
        <taxon>Acer</taxon>
    </lineage>
</organism>
<dbReference type="InterPro" id="IPR001584">
    <property type="entry name" value="Integrase_cat-core"/>
</dbReference>
<dbReference type="InterPro" id="IPR057670">
    <property type="entry name" value="SH3_retrovirus"/>
</dbReference>
<dbReference type="Pfam" id="PF22936">
    <property type="entry name" value="Pol_BBD"/>
    <property type="match status" value="1"/>
</dbReference>
<dbReference type="PROSITE" id="PS50994">
    <property type="entry name" value="INTEGRASE"/>
    <property type="match status" value="1"/>
</dbReference>
<keyword evidence="2" id="KW-0479">Metal-binding</keyword>
<dbReference type="Proteomes" id="UP001168877">
    <property type="component" value="Unassembled WGS sequence"/>
</dbReference>
<accession>A0AA39RJV6</accession>
<evidence type="ECO:0000259" key="6">
    <source>
        <dbReference type="PROSITE" id="PS50994"/>
    </source>
</evidence>
<evidence type="ECO:0000256" key="4">
    <source>
        <dbReference type="ARBA" id="ARBA00022801"/>
    </source>
</evidence>
<dbReference type="GO" id="GO:0004190">
    <property type="term" value="F:aspartic-type endopeptidase activity"/>
    <property type="evidence" value="ECO:0007669"/>
    <property type="project" value="UniProtKB-KW"/>
</dbReference>
<dbReference type="SUPFAM" id="SSF53098">
    <property type="entry name" value="Ribonuclease H-like"/>
    <property type="match status" value="1"/>
</dbReference>
<dbReference type="InterPro" id="IPR013103">
    <property type="entry name" value="RVT_2"/>
</dbReference>
<protein>
    <recommendedName>
        <fullName evidence="6">Integrase catalytic domain-containing protein</fullName>
    </recommendedName>
</protein>
<evidence type="ECO:0000256" key="1">
    <source>
        <dbReference type="ARBA" id="ARBA00022670"/>
    </source>
</evidence>
<keyword evidence="1" id="KW-0645">Protease</keyword>
<reference evidence="7" key="1">
    <citation type="journal article" date="2022" name="Plant J.">
        <title>Strategies of tolerance reflected in two North American maple genomes.</title>
        <authorList>
            <person name="McEvoy S.L."/>
            <person name="Sezen U.U."/>
            <person name="Trouern-Trend A."/>
            <person name="McMahon S.M."/>
            <person name="Schaberg P.G."/>
            <person name="Yang J."/>
            <person name="Wegrzyn J.L."/>
            <person name="Swenson N.G."/>
        </authorList>
    </citation>
    <scope>NUCLEOTIDE SEQUENCE</scope>
    <source>
        <strain evidence="7">NS2018</strain>
    </source>
</reference>
<dbReference type="InterPro" id="IPR043502">
    <property type="entry name" value="DNA/RNA_pol_sf"/>
</dbReference>
<dbReference type="InterPro" id="IPR025724">
    <property type="entry name" value="GAG-pre-integrase_dom"/>
</dbReference>
<dbReference type="InterPro" id="IPR036397">
    <property type="entry name" value="RNaseH_sf"/>
</dbReference>
<dbReference type="InterPro" id="IPR012337">
    <property type="entry name" value="RNaseH-like_sf"/>
</dbReference>
<proteinExistence type="predicted"/>
<keyword evidence="5" id="KW-0175">Coiled coil</keyword>
<keyword evidence="3" id="KW-0064">Aspartyl protease</keyword>
<reference evidence="7" key="2">
    <citation type="submission" date="2023-06" db="EMBL/GenBank/DDBJ databases">
        <authorList>
            <person name="Swenson N.G."/>
            <person name="Wegrzyn J.L."/>
            <person name="Mcevoy S.L."/>
        </authorList>
    </citation>
    <scope>NUCLEOTIDE SEQUENCE</scope>
    <source>
        <strain evidence="7">NS2018</strain>
        <tissue evidence="7">Leaf</tissue>
    </source>
</reference>
<dbReference type="GO" id="GO:0046872">
    <property type="term" value="F:metal ion binding"/>
    <property type="evidence" value="ECO:0007669"/>
    <property type="project" value="UniProtKB-KW"/>
</dbReference>
<dbReference type="GO" id="GO:0006508">
    <property type="term" value="P:proteolysis"/>
    <property type="evidence" value="ECO:0007669"/>
    <property type="project" value="UniProtKB-KW"/>
</dbReference>
<name>A0AA39RJV6_ACESA</name>
<dbReference type="SUPFAM" id="SSF56672">
    <property type="entry name" value="DNA/RNA polymerases"/>
    <property type="match status" value="1"/>
</dbReference>
<sequence>MIKEVYSYVASFVEHIDLDEKKINDLTFENERLSKVNMSLNKKLEDHALGSKEFDELKDKILSLELNLKDSNDRLGILKQEIEQRDCSLVNAKKLENVLKSKLNEHLNREKKYEQWLDKSHKDVLFSDNKAEKYAIELRMLREKLDEANRMISKMSSSSNKVETLIKSGKHPCDKRGLGYINEKETPSSNKSTFVKASIESIVGTLSQGKAMKATGGASSSTRMFNGRTQQLKHQEATTSNARGEASRVALQRGKIVRRPNAMEANANGKLLKFTPICHHCNMIGHIRPRCFEYIRKCKLDNAFHDMSLNGPRQSSMYGYSNRPRKTLEKHVVERVVDDLLAKSCVVPHSTMHKKIDNALFDIFEDVTNEVKVHVEKSSIESKHVRSKSEKHVVKNVWIRKDTSKCNVAQYALRANSSYSWYLDSGCSRNMTGNKEFFKNLVLKDGGWVTFGDGTKKQVLGKGTICIPGLPKLRNTLYVDGLQANLISITHLCEIFQEVSFNKDVCTIIDKKGDVVLRVKRSIDNCYCLEIDPLTCNMAHECNKLDLWHQRLGHMNFKDLKKLEKHGIVRGLPNLGKKLEVVCEPCQLGKQTKVPHKKNSYIATKRPLELVHMDLMGPIQTESINGKKYIFVCVDDYSRFTWVYFLRNKTEAFDYFKKFCNQVQNEKGLDIKKICRIRSDHGTEFENAKFSEFCDGLGISHEFSAPRTPQQNGVVERKNRVLQEMARVVLNSKKVPRNLWAEAVNTACYVSNRVFKRPGTKQTSYELWKGKKPNVSYFHTFGSKCYILNDRDHLGKFDAKSDVGLFLGYAINSRAYRVFNLTTKTIMESINVKIDDLSMLNLCDDNGVNESKENMLNDTNTPIDVASSVSSQDDEIDSHVEVVSQGLENALNDNQQNDQVVEHSHPRLRNLHYQGDIIGDLNEGVRTRNQIANQISYACYTSQIEPKNINEAIVDEYWVGAMQDELNQFERNEVWSLVPRPKDINVIGTKWVFRNKTDESGKIVRNKARLVAQGYTQVEGVDFDETFAPVARLESIRLLLSIACIKKFKLFQMDVKSAFLNGYLQEEVYVEQPKGFVDPHSPNHVFKLKKALYGLKQAPRAWYDRLTQYLVDNQYRRGGIDRTLFIKHHDHDIFVAQIYVDDIVFGSTNKTKVDEFVSVMSSEFEMSMVGELNYFLGMQVKQTSMGIMLNQSKYAKNLVKRFGLENGKDFETPMSTTLKLDKDEKGKSVDQSLYRSMIGSLLYLTASRPDICFSVGLCARFQANPKESHLKAVKRIIRYIKGTHSLGLFYSFDTNDILVGYCDADWAGNIDDRKSTSGGCFYVGNNLVSWSSKKQNSVSLSSSEAEYIAAGSACTQLLWMKQILKDYEIEQGKMTLYCDNLSAINISKNPVQHSRTKHIDIRHHFIRDLVEHSIVTLEHLPTKNQLADLFTKPLDKERFKTLRMSIGMICVD</sequence>
<dbReference type="PANTHER" id="PTHR42648">
    <property type="entry name" value="TRANSPOSASE, PUTATIVE-RELATED"/>
    <property type="match status" value="1"/>
</dbReference>
<dbReference type="GO" id="GO:0003676">
    <property type="term" value="F:nucleic acid binding"/>
    <property type="evidence" value="ECO:0007669"/>
    <property type="project" value="InterPro"/>
</dbReference>
<dbReference type="Pfam" id="PF13976">
    <property type="entry name" value="gag_pre-integrs"/>
    <property type="match status" value="1"/>
</dbReference>